<name>A0A098S520_9BACT</name>
<dbReference type="Proteomes" id="UP000029736">
    <property type="component" value="Unassembled WGS sequence"/>
</dbReference>
<feature type="transmembrane region" description="Helical" evidence="1">
    <location>
        <begin position="127"/>
        <end position="146"/>
    </location>
</feature>
<evidence type="ECO:0000256" key="1">
    <source>
        <dbReference type="SAM" id="Phobius"/>
    </source>
</evidence>
<sequence length="620" mass="70810">MDTTPPIIRRALLAIALLFLAGYVLIDRWDEALYYGDSNSYYLHVVSFWVNQDVGDYDATISSLQAANPGSPDPREDEFGIRLTERGRRYIKYTLGVPVIETPFFLLAHAWAKATDAYTADGWSKPYLLAVSLSTIVYLIAGFFLLSRVLQRYFSSRVTAVVLLTLAFATNVFYHATYVTMAHGFLFFNYCLLLWLTERFYDRPGRAKAFGIGLIVGLIALTRVPEVISLLIPLLWGVNSTSTLRERWQFFLRRPAFLLLAGLGLGLAFSPQLGYWYYVSGQLYFNPYEGEGFNFLQPMIYKGWFDFSNGWLIYTPVMLFSLIGLFRLHRHAPGKLLPIALLVGLHAYIHYSYYAWTYFPGLGSRPMVETYPLLAFGLGACFAPLLRHSWAAAGLGLGLLFFTWLNLFQTWQMKKGIIWSERGNAAFYLETFGTLQPTWHSMVAFDTKERQPRDTITLQAADLLFQEGFESAGLPNRSTEQVFQGQGALLPPDGDYTLSDQIALDAAQPGNWLRISLRAYMPAAGRIWNRDLGIILFAELRNADGRRKKRRLMRPTSYIGNSDYSIWHAGTPDQWGEAAFFLRLPRGFEPDWQLRLYLRNPAGQRVYLDEVRVERYVPKN</sequence>
<organism evidence="2 3">
    <name type="scientific">Phaeodactylibacter xiamenensis</name>
    <dbReference type="NCBI Taxonomy" id="1524460"/>
    <lineage>
        <taxon>Bacteria</taxon>
        <taxon>Pseudomonadati</taxon>
        <taxon>Bacteroidota</taxon>
        <taxon>Saprospiria</taxon>
        <taxon>Saprospirales</taxon>
        <taxon>Haliscomenobacteraceae</taxon>
        <taxon>Phaeodactylibacter</taxon>
    </lineage>
</organism>
<feature type="transmembrane region" description="Helical" evidence="1">
    <location>
        <begin position="336"/>
        <end position="356"/>
    </location>
</feature>
<feature type="transmembrane region" description="Helical" evidence="1">
    <location>
        <begin position="158"/>
        <end position="174"/>
    </location>
</feature>
<feature type="transmembrane region" description="Helical" evidence="1">
    <location>
        <begin position="311"/>
        <end position="330"/>
    </location>
</feature>
<gene>
    <name evidence="2" type="ORF">IX84_16405</name>
</gene>
<evidence type="ECO:0000313" key="2">
    <source>
        <dbReference type="EMBL" id="KGE87230.1"/>
    </source>
</evidence>
<feature type="transmembrane region" description="Helical" evidence="1">
    <location>
        <begin position="391"/>
        <end position="408"/>
    </location>
</feature>
<keyword evidence="1" id="KW-0812">Transmembrane</keyword>
<accession>A0A098S520</accession>
<dbReference type="OrthoDB" id="136762at2"/>
<proteinExistence type="predicted"/>
<feature type="transmembrane region" description="Helical" evidence="1">
    <location>
        <begin position="180"/>
        <end position="197"/>
    </location>
</feature>
<dbReference type="STRING" id="1524460.IX84_16405"/>
<keyword evidence="1" id="KW-1133">Transmembrane helix</keyword>
<feature type="transmembrane region" description="Helical" evidence="1">
    <location>
        <begin position="90"/>
        <end position="112"/>
    </location>
</feature>
<evidence type="ECO:0000313" key="3">
    <source>
        <dbReference type="Proteomes" id="UP000029736"/>
    </source>
</evidence>
<dbReference type="AlphaFoldDB" id="A0A098S520"/>
<reference evidence="2 3" key="1">
    <citation type="journal article" date="2014" name="Int. J. Syst. Evol. Microbiol.">
        <title>Phaeodactylibacter xiamenensis gen. nov., sp. nov., a member of the family Saprospiraceae isolated from the marine alga Phaeodactylum tricornutum.</title>
        <authorList>
            <person name="Chen Z.Jr."/>
            <person name="Lei X."/>
            <person name="Lai Q."/>
            <person name="Li Y."/>
            <person name="Zhang B."/>
            <person name="Zhang J."/>
            <person name="Zhang H."/>
            <person name="Yang L."/>
            <person name="Zheng W."/>
            <person name="Tian Y."/>
            <person name="Yu Z."/>
            <person name="Xu H.Jr."/>
            <person name="Zheng T."/>
        </authorList>
    </citation>
    <scope>NUCLEOTIDE SEQUENCE [LARGE SCALE GENOMIC DNA]</scope>
    <source>
        <strain evidence="2 3">KD52</strain>
    </source>
</reference>
<keyword evidence="3" id="KW-1185">Reference proteome</keyword>
<comment type="caution">
    <text evidence="2">The sequence shown here is derived from an EMBL/GenBank/DDBJ whole genome shotgun (WGS) entry which is preliminary data.</text>
</comment>
<feature type="transmembrane region" description="Helical" evidence="1">
    <location>
        <begin position="6"/>
        <end position="26"/>
    </location>
</feature>
<dbReference type="RefSeq" id="WP_044222766.1">
    <property type="nucleotide sequence ID" value="NZ_JBKAGJ010000021.1"/>
</dbReference>
<evidence type="ECO:0008006" key="4">
    <source>
        <dbReference type="Google" id="ProtNLM"/>
    </source>
</evidence>
<protein>
    <recommendedName>
        <fullName evidence="4">Glycosyltransferase RgtA/B/C/D-like domain-containing protein</fullName>
    </recommendedName>
</protein>
<feature type="transmembrane region" description="Helical" evidence="1">
    <location>
        <begin position="256"/>
        <end position="278"/>
    </location>
</feature>
<dbReference type="EMBL" id="JPOS01000038">
    <property type="protein sequence ID" value="KGE87230.1"/>
    <property type="molecule type" value="Genomic_DNA"/>
</dbReference>
<keyword evidence="1" id="KW-0472">Membrane</keyword>